<comment type="caution">
    <text evidence="2">The sequence shown here is derived from an EMBL/GenBank/DDBJ whole genome shotgun (WGS) entry which is preliminary data.</text>
</comment>
<feature type="region of interest" description="Disordered" evidence="1">
    <location>
        <begin position="343"/>
        <end position="386"/>
    </location>
</feature>
<evidence type="ECO:0000313" key="3">
    <source>
        <dbReference type="Proteomes" id="UP000805614"/>
    </source>
</evidence>
<evidence type="ECO:0008006" key="4">
    <source>
        <dbReference type="Google" id="ProtNLM"/>
    </source>
</evidence>
<evidence type="ECO:0000256" key="1">
    <source>
        <dbReference type="SAM" id="MobiDB-lite"/>
    </source>
</evidence>
<feature type="compositionally biased region" description="Polar residues" evidence="1">
    <location>
        <begin position="160"/>
        <end position="185"/>
    </location>
</feature>
<feature type="compositionally biased region" description="Gly residues" evidence="1">
    <location>
        <begin position="204"/>
        <end position="268"/>
    </location>
</feature>
<protein>
    <recommendedName>
        <fullName evidence="4">PPE family protein</fullName>
    </recommendedName>
</protein>
<dbReference type="RefSeq" id="WP_187243366.1">
    <property type="nucleotide sequence ID" value="NZ_BAAAOK010000009.1"/>
</dbReference>
<dbReference type="Gene3D" id="1.20.1260.20">
    <property type="entry name" value="PPE superfamily"/>
    <property type="match status" value="1"/>
</dbReference>
<gene>
    <name evidence="2" type="ORF">HKK74_12630</name>
</gene>
<dbReference type="Proteomes" id="UP000805614">
    <property type="component" value="Unassembled WGS sequence"/>
</dbReference>
<feature type="region of interest" description="Disordered" evidence="1">
    <location>
        <begin position="158"/>
        <end position="268"/>
    </location>
</feature>
<organism evidence="2 3">
    <name type="scientific">Actinomadura alba</name>
    <dbReference type="NCBI Taxonomy" id="406431"/>
    <lineage>
        <taxon>Bacteria</taxon>
        <taxon>Bacillati</taxon>
        <taxon>Actinomycetota</taxon>
        <taxon>Actinomycetes</taxon>
        <taxon>Streptosporangiales</taxon>
        <taxon>Thermomonosporaceae</taxon>
        <taxon>Actinomadura</taxon>
    </lineage>
</organism>
<accession>A0ABR7LNA6</accession>
<feature type="compositionally biased region" description="Acidic residues" evidence="1">
    <location>
        <begin position="368"/>
        <end position="380"/>
    </location>
</feature>
<name>A0ABR7LNA6_9ACTN</name>
<dbReference type="EMBL" id="JABVEC010000008">
    <property type="protein sequence ID" value="MBC6466342.1"/>
    <property type="molecule type" value="Genomic_DNA"/>
</dbReference>
<proteinExistence type="predicted"/>
<reference evidence="2 3" key="1">
    <citation type="submission" date="2020-06" db="EMBL/GenBank/DDBJ databases">
        <title>Actinomadura xiongansis sp. nov., isolated from soil of Baiyangdian.</title>
        <authorList>
            <person name="Zhang X."/>
        </authorList>
    </citation>
    <scope>NUCLEOTIDE SEQUENCE [LARGE SCALE GENOMIC DNA]</scope>
    <source>
        <strain evidence="2 3">HBUM206468</strain>
    </source>
</reference>
<feature type="compositionally biased region" description="Pro residues" evidence="1">
    <location>
        <begin position="191"/>
        <end position="203"/>
    </location>
</feature>
<keyword evidence="3" id="KW-1185">Reference proteome</keyword>
<feature type="compositionally biased region" description="Gly residues" evidence="1">
    <location>
        <begin position="343"/>
        <end position="356"/>
    </location>
</feature>
<dbReference type="InterPro" id="IPR038332">
    <property type="entry name" value="PPE_sf"/>
</dbReference>
<evidence type="ECO:0000313" key="2">
    <source>
        <dbReference type="EMBL" id="MBC6466342.1"/>
    </source>
</evidence>
<sequence length="386" mass="37973">MTRENRDIRSEDINTDGSGIGGWNSLKVWENQYDALKQIINGMQPEPVQKAGAAYTAVSKRMEDTVELIYDQSRRLAEHWGGKDAVAAMTQMQKAYEQAKEIYTESQRTGNALTSHSQMQQSWKDNVRDDPWWSSDWMALGGATGLGARNQQAGELMERLQSQTAQSNSNFPASIQADMPNTNISPYGPGERPPGGPGKPPGGPGGGDLPKGPGGGDLPKGPGGGDFPKGPGGGDFPKGPGGGDLPNGPGGGDLPNGPGGGGYPGGGGSDLAGVGGGAGGGGLSGGMPGGGGLGPGGVGGGLGAGGGLPGGGVGAGGAGPGAFGGPGMGALGKNGLGAGGMGMGGMPMGAGGGQGGDGEERERTTWLTEDEDVWGADDDAAPPVIG</sequence>